<dbReference type="InterPro" id="IPR035516">
    <property type="entry name" value="Gyrase/topoIV_suA_C"/>
</dbReference>
<dbReference type="FunFam" id="1.10.268.10:FF:000001">
    <property type="entry name" value="DNA gyrase subunit A"/>
    <property type="match status" value="1"/>
</dbReference>
<keyword evidence="2 7" id="KW-1003">Cell membrane</keyword>
<evidence type="ECO:0000256" key="3">
    <source>
        <dbReference type="ARBA" id="ARBA00023029"/>
    </source>
</evidence>
<comment type="catalytic activity">
    <reaction evidence="1 7 8">
        <text>ATP-dependent breakage, passage and rejoining of double-stranded DNA.</text>
        <dbReference type="EC" id="5.6.2.2"/>
    </reaction>
</comment>
<keyword evidence="6 7" id="KW-0413">Isomerase</keyword>
<dbReference type="Pfam" id="PF00521">
    <property type="entry name" value="DNA_topoisoIV"/>
    <property type="match status" value="1"/>
</dbReference>
<dbReference type="CDD" id="cd00187">
    <property type="entry name" value="TOP4c"/>
    <property type="match status" value="1"/>
</dbReference>
<dbReference type="SUPFAM" id="SSF101904">
    <property type="entry name" value="GyrA/ParC C-terminal domain-like"/>
    <property type="match status" value="1"/>
</dbReference>
<comment type="similarity">
    <text evidence="7">Belongs to the type II topoisomerase GyrA/ParC subunit family. ParC type 1 subfamily.</text>
</comment>
<organism evidence="10 11">
    <name type="scientific">Pseudidiomarina planktonica</name>
    <dbReference type="NCBI Taxonomy" id="1323738"/>
    <lineage>
        <taxon>Bacteria</taxon>
        <taxon>Pseudomonadati</taxon>
        <taxon>Pseudomonadota</taxon>
        <taxon>Gammaproteobacteria</taxon>
        <taxon>Alteromonadales</taxon>
        <taxon>Idiomarinaceae</taxon>
        <taxon>Pseudidiomarina</taxon>
    </lineage>
</organism>
<feature type="site" description="Interaction with DNA" evidence="7">
    <location>
        <position position="76"/>
    </location>
</feature>
<dbReference type="RefSeq" id="WP_086435532.1">
    <property type="nucleotide sequence ID" value="NZ_FXWH01000004.1"/>
</dbReference>
<feature type="site" description="Transition state stabilizer" evidence="7">
    <location>
        <position position="120"/>
    </location>
</feature>
<dbReference type="GO" id="GO:0003918">
    <property type="term" value="F:DNA topoisomerase type II (double strand cut, ATP-hydrolyzing) activity"/>
    <property type="evidence" value="ECO:0007669"/>
    <property type="project" value="UniProtKB-UniRule"/>
</dbReference>
<comment type="function">
    <text evidence="7">Topoisomerase IV is essential for chromosome segregation. It relaxes supercoiled DNA. Performs the decatenation events required during the replication of a circular DNA molecule.</text>
</comment>
<evidence type="ECO:0000256" key="1">
    <source>
        <dbReference type="ARBA" id="ARBA00000185"/>
    </source>
</evidence>
<dbReference type="PANTHER" id="PTHR43493:SF1">
    <property type="entry name" value="DNA TOPOISOMERASE 4 SUBUNIT A"/>
    <property type="match status" value="1"/>
</dbReference>
<dbReference type="SUPFAM" id="SSF56719">
    <property type="entry name" value="Type II DNA topoisomerase"/>
    <property type="match status" value="1"/>
</dbReference>
<evidence type="ECO:0000256" key="2">
    <source>
        <dbReference type="ARBA" id="ARBA00022475"/>
    </source>
</evidence>
<dbReference type="NCBIfam" id="NF004044">
    <property type="entry name" value="PRK05561.1"/>
    <property type="match status" value="1"/>
</dbReference>
<dbReference type="Pfam" id="PF03989">
    <property type="entry name" value="DNA_gyraseA_C"/>
    <property type="match status" value="2"/>
</dbReference>
<dbReference type="SMART" id="SM00434">
    <property type="entry name" value="TOP4c"/>
    <property type="match status" value="1"/>
</dbReference>
<dbReference type="InterPro" id="IPR013757">
    <property type="entry name" value="Topo_IIA_A_a_sf"/>
</dbReference>
<dbReference type="PROSITE" id="PS52040">
    <property type="entry name" value="TOPO_IIA"/>
    <property type="match status" value="1"/>
</dbReference>
<feature type="active site" description="O-(5'-phospho-DNA)-tyrosine intermediate" evidence="7 8">
    <location>
        <position position="121"/>
    </location>
</feature>
<dbReference type="GO" id="GO:0005694">
    <property type="term" value="C:chromosome"/>
    <property type="evidence" value="ECO:0007669"/>
    <property type="project" value="InterPro"/>
</dbReference>
<evidence type="ECO:0000256" key="8">
    <source>
        <dbReference type="PROSITE-ProRule" id="PRU01384"/>
    </source>
</evidence>
<dbReference type="Proteomes" id="UP000194450">
    <property type="component" value="Unassembled WGS sequence"/>
</dbReference>
<evidence type="ECO:0000256" key="5">
    <source>
        <dbReference type="ARBA" id="ARBA00023136"/>
    </source>
</evidence>
<keyword evidence="11" id="KW-1185">Reference proteome</keyword>
<dbReference type="InterPro" id="IPR006691">
    <property type="entry name" value="GyrA/parC_rep"/>
</dbReference>
<dbReference type="HAMAP" id="MF_00936">
    <property type="entry name" value="ParC_type1"/>
    <property type="match status" value="1"/>
</dbReference>
<comment type="subcellular location">
    <subcellularLocation>
        <location evidence="7">Cell membrane</location>
        <topology evidence="7">Peripheral membrane protein</topology>
    </subcellularLocation>
</comment>
<dbReference type="NCBIfam" id="TIGR01062">
    <property type="entry name" value="parC_Gneg"/>
    <property type="match status" value="1"/>
</dbReference>
<dbReference type="EC" id="5.6.2.2" evidence="7"/>
<dbReference type="InterPro" id="IPR005742">
    <property type="entry name" value="TopoIV_A_Gneg"/>
</dbReference>
<dbReference type="FunFam" id="3.30.1360.40:FF:000005">
    <property type="entry name" value="DNA topoisomerase 4 subunit A"/>
    <property type="match status" value="1"/>
</dbReference>
<proteinExistence type="inferred from homology"/>
<keyword evidence="5 7" id="KW-0472">Membrane</keyword>
<gene>
    <name evidence="7" type="primary">parC</name>
    <name evidence="10" type="ORF">SAMN06297229_2395</name>
</gene>
<keyword evidence="3 7" id="KW-0799">Topoisomerase</keyword>
<dbReference type="InterPro" id="IPR013758">
    <property type="entry name" value="Topo_IIA_A/C_ab"/>
</dbReference>
<sequence>MSLEAVEQIPLKRFTEDAYLNYSMYVIMDRALPHIGDGLKPVQRRIIYAMSELGLSALSKHKKSARTVGDVLGKFHPHGDSACYEAMVLMAQPFSYRHPLVDGQGNWGSPDDPKSFAAMRYTEARLSKFSEVLLSELGQGTVDWVPNFDGTMQEPRMLPARLPHILLNGVTGIAVGMATDIPPHNAGEVAHACALLLEKPSATLADVMEHLKGPDYPTDAEVITPREDIVKLYESGRGSIRMRAKYVMEDGEVVITALPHQASGAKILEQVAGQMQAKKLPMVSDLRDESDHENPTRLVVVPRSNRVDVEQLMQHLFATTDLEKQYRVNLNMLGLDGRPQVKPILSVLQEWLVFRQRTVTRRLQHRLDKVLARLHILEGLLIAYLNIDEVIAIIRTEDKPKQVLMAKFGLTDTQAEAILELKLRHLAKLEEFKLKGEQDELAKERDQLELVLGSDRRLKTMIKKELLADAEKYGNERRSPLIERDEAKALSDRDLTPAEPVTVVLSKKGWVRCAKGHDVDGSSLTYKAGDEFLSAAQGKSNQQAVFVDSSGRSFACEAHLLPSARTQGEPLTGRFSLVSGETVEQVLMAKDDQRYLLASDAGYGFVCQFNDLVSRNKNGKAILSLPTGAKVLPPQAIQQAENSRVAVVSNEGRLLIFPLADLPELSKGKGNKMISIPTLRAQSREEYVVAVAVLGEDSALTLLAGKRKLTLKPADLEHYLGERGRRGNKLPRGLQRVDALVADQADA</sequence>
<dbReference type="GO" id="GO:0019897">
    <property type="term" value="C:extrinsic component of plasma membrane"/>
    <property type="evidence" value="ECO:0007669"/>
    <property type="project" value="UniProtKB-UniRule"/>
</dbReference>
<feature type="site" description="Interaction with DNA" evidence="7">
    <location>
        <position position="40"/>
    </location>
</feature>
<protein>
    <recommendedName>
        <fullName evidence="7">DNA topoisomerase 4 subunit A</fullName>
        <ecNumber evidence="7">5.6.2.2</ecNumber>
    </recommendedName>
    <alternativeName>
        <fullName evidence="7">Topoisomerase IV subunit A</fullName>
    </alternativeName>
</protein>
<evidence type="ECO:0000259" key="9">
    <source>
        <dbReference type="PROSITE" id="PS52040"/>
    </source>
</evidence>
<dbReference type="Gene3D" id="3.30.1360.40">
    <property type="match status" value="1"/>
</dbReference>
<reference evidence="11" key="1">
    <citation type="submission" date="2017-04" db="EMBL/GenBank/DDBJ databases">
        <authorList>
            <person name="Varghese N."/>
            <person name="Submissions S."/>
        </authorList>
    </citation>
    <scope>NUCLEOTIDE SEQUENCE [LARGE SCALE GENOMIC DNA]</scope>
</reference>
<dbReference type="GO" id="GO:0005737">
    <property type="term" value="C:cytoplasm"/>
    <property type="evidence" value="ECO:0007669"/>
    <property type="project" value="TreeGrafter"/>
</dbReference>
<dbReference type="EMBL" id="FXWH01000004">
    <property type="protein sequence ID" value="SMQ80774.1"/>
    <property type="molecule type" value="Genomic_DNA"/>
</dbReference>
<evidence type="ECO:0000256" key="4">
    <source>
        <dbReference type="ARBA" id="ARBA00023125"/>
    </source>
</evidence>
<evidence type="ECO:0000313" key="11">
    <source>
        <dbReference type="Proteomes" id="UP000194450"/>
    </source>
</evidence>
<dbReference type="AlphaFoldDB" id="A0A1Y6FXW6"/>
<evidence type="ECO:0000313" key="10">
    <source>
        <dbReference type="EMBL" id="SMQ80774.1"/>
    </source>
</evidence>
<comment type="subunit">
    <text evidence="7">Heterotetramer composed of ParC and ParE.</text>
</comment>
<keyword evidence="4 7" id="KW-0238">DNA-binding</keyword>
<feature type="domain" description="Topo IIA-type catalytic" evidence="9">
    <location>
        <begin position="32"/>
        <end position="495"/>
    </location>
</feature>
<dbReference type="Gene3D" id="2.120.10.90">
    <property type="entry name" value="DNA gyrase/topoisomerase IV, subunit A, C-terminal"/>
    <property type="match status" value="1"/>
</dbReference>
<accession>A0A1Y6FXW6</accession>
<dbReference type="InterPro" id="IPR050220">
    <property type="entry name" value="Type_II_DNA_Topoisomerases"/>
</dbReference>
<dbReference type="GO" id="GO:0006265">
    <property type="term" value="P:DNA topological change"/>
    <property type="evidence" value="ECO:0007669"/>
    <property type="project" value="UniProtKB-UniRule"/>
</dbReference>
<dbReference type="OrthoDB" id="9806486at2"/>
<dbReference type="GO" id="GO:0005524">
    <property type="term" value="F:ATP binding"/>
    <property type="evidence" value="ECO:0007669"/>
    <property type="project" value="InterPro"/>
</dbReference>
<dbReference type="Gene3D" id="3.90.199.10">
    <property type="entry name" value="Topoisomerase II, domain 5"/>
    <property type="match status" value="1"/>
</dbReference>
<dbReference type="GO" id="GO:0009330">
    <property type="term" value="C:DNA topoisomerase type II (double strand cut, ATP-hydrolyzing) complex"/>
    <property type="evidence" value="ECO:0007669"/>
    <property type="project" value="TreeGrafter"/>
</dbReference>
<name>A0A1Y6FXW6_9GAMM</name>
<feature type="site" description="Interaction with DNA" evidence="7">
    <location>
        <position position="78"/>
    </location>
</feature>
<dbReference type="GO" id="GO:0003677">
    <property type="term" value="F:DNA binding"/>
    <property type="evidence" value="ECO:0007669"/>
    <property type="project" value="UniProtKB-UniRule"/>
</dbReference>
<evidence type="ECO:0000256" key="6">
    <source>
        <dbReference type="ARBA" id="ARBA00023235"/>
    </source>
</evidence>
<dbReference type="InterPro" id="IPR013760">
    <property type="entry name" value="Topo_IIA-like_dom_sf"/>
</dbReference>
<dbReference type="InterPro" id="IPR002205">
    <property type="entry name" value="Topo_IIA_dom_A"/>
</dbReference>
<dbReference type="PANTHER" id="PTHR43493">
    <property type="entry name" value="DNA GYRASE/TOPOISOMERASE SUBUNIT A"/>
    <property type="match status" value="1"/>
</dbReference>
<dbReference type="GO" id="GO:0007059">
    <property type="term" value="P:chromosome segregation"/>
    <property type="evidence" value="ECO:0007669"/>
    <property type="project" value="UniProtKB-UniRule"/>
</dbReference>
<evidence type="ECO:0000256" key="7">
    <source>
        <dbReference type="HAMAP-Rule" id="MF_00936"/>
    </source>
</evidence>
<dbReference type="Gene3D" id="1.10.268.10">
    <property type="entry name" value="Topoisomerase, domain 3"/>
    <property type="match status" value="1"/>
</dbReference>